<evidence type="ECO:0000256" key="1">
    <source>
        <dbReference type="ARBA" id="ARBA00011975"/>
    </source>
</evidence>
<dbReference type="InterPro" id="IPR001525">
    <property type="entry name" value="C5_MeTfrase"/>
</dbReference>
<protein>
    <recommendedName>
        <fullName evidence="1">DNA (cytosine-5-)-methyltransferase</fullName>
        <ecNumber evidence="1">2.1.1.37</ecNumber>
    </recommendedName>
</protein>
<evidence type="ECO:0000256" key="3">
    <source>
        <dbReference type="ARBA" id="ARBA00022679"/>
    </source>
</evidence>
<dbReference type="GO" id="GO:0005737">
    <property type="term" value="C:cytoplasm"/>
    <property type="evidence" value="ECO:0007669"/>
    <property type="project" value="TreeGrafter"/>
</dbReference>
<dbReference type="AlphaFoldDB" id="S4RQW1"/>
<dbReference type="EC" id="2.1.1.37" evidence="1"/>
<evidence type="ECO:0000313" key="5">
    <source>
        <dbReference type="Ensembl" id="ENSPMAP00000007597.1"/>
    </source>
</evidence>
<dbReference type="HOGENOM" id="CLU_2352125_0_0_1"/>
<keyword evidence="4" id="KW-0949">S-adenosyl-L-methionine</keyword>
<reference evidence="5" key="2">
    <citation type="submission" date="2025-09" db="UniProtKB">
        <authorList>
            <consortium name="Ensembl"/>
        </authorList>
    </citation>
    <scope>IDENTIFICATION</scope>
</reference>
<accession>S4RQW1</accession>
<keyword evidence="2" id="KW-0489">Methyltransferase</keyword>
<name>S4RQW1_PETMA</name>
<dbReference type="PANTHER" id="PTHR23068:SF10">
    <property type="entry name" value="DNA (CYTOSINE-5)-METHYLTRANSFERASE 3A"/>
    <property type="match status" value="1"/>
</dbReference>
<dbReference type="Pfam" id="PF00145">
    <property type="entry name" value="DNA_methylase"/>
    <property type="match status" value="1"/>
</dbReference>
<dbReference type="SUPFAM" id="SSF53335">
    <property type="entry name" value="S-adenosyl-L-methionine-dependent methyltransferases"/>
    <property type="match status" value="1"/>
</dbReference>
<dbReference type="Gene3D" id="3.40.50.150">
    <property type="entry name" value="Vaccinia Virus protein VP39"/>
    <property type="match status" value="1"/>
</dbReference>
<dbReference type="InterPro" id="IPR029063">
    <property type="entry name" value="SAM-dependent_MTases_sf"/>
</dbReference>
<dbReference type="InterPro" id="IPR018117">
    <property type="entry name" value="C5_DNA_meth_AS"/>
</dbReference>
<dbReference type="GO" id="GO:0032259">
    <property type="term" value="P:methylation"/>
    <property type="evidence" value="ECO:0007669"/>
    <property type="project" value="UniProtKB-KW"/>
</dbReference>
<dbReference type="GO" id="GO:0005634">
    <property type="term" value="C:nucleus"/>
    <property type="evidence" value="ECO:0007669"/>
    <property type="project" value="TreeGrafter"/>
</dbReference>
<dbReference type="PROSITE" id="PS00094">
    <property type="entry name" value="C5_MTASE_1"/>
    <property type="match status" value="1"/>
</dbReference>
<dbReference type="PANTHER" id="PTHR23068">
    <property type="entry name" value="DNA CYTOSINE-5- -METHYLTRANSFERASE 3-RELATED"/>
    <property type="match status" value="1"/>
</dbReference>
<reference evidence="5" key="1">
    <citation type="submission" date="2025-08" db="UniProtKB">
        <authorList>
            <consortium name="Ensembl"/>
        </authorList>
    </citation>
    <scope>IDENTIFICATION</scope>
</reference>
<evidence type="ECO:0000256" key="2">
    <source>
        <dbReference type="ARBA" id="ARBA00022603"/>
    </source>
</evidence>
<dbReference type="Ensembl" id="ENSPMAT00000007631.1">
    <property type="protein sequence ID" value="ENSPMAP00000007597.1"/>
    <property type="gene ID" value="ENSPMAG00000006895.1"/>
</dbReference>
<keyword evidence="3" id="KW-0808">Transferase</keyword>
<sequence length="97" mass="10922">TYVGDIRNLTRKHILEWGPFDLVIGGSPCNDLSIVNPARKGLYAEGTGRLFFEFYRLLMRPSPRRGRTVPSSGSLRTWPPWASTISVTSRVSWSPTI</sequence>
<dbReference type="GeneTree" id="ENSGT00940000155459"/>
<dbReference type="GO" id="GO:0003886">
    <property type="term" value="F:DNA (cytosine-5-)-methyltransferase activity"/>
    <property type="evidence" value="ECO:0007669"/>
    <property type="project" value="UniProtKB-EC"/>
</dbReference>
<dbReference type="InterPro" id="IPR050390">
    <property type="entry name" value="C5-Methyltransferase"/>
</dbReference>
<dbReference type="GO" id="GO:0045892">
    <property type="term" value="P:negative regulation of DNA-templated transcription"/>
    <property type="evidence" value="ECO:0007669"/>
    <property type="project" value="TreeGrafter"/>
</dbReference>
<organism evidence="5">
    <name type="scientific">Petromyzon marinus</name>
    <name type="common">Sea lamprey</name>
    <dbReference type="NCBI Taxonomy" id="7757"/>
    <lineage>
        <taxon>Eukaryota</taxon>
        <taxon>Metazoa</taxon>
        <taxon>Chordata</taxon>
        <taxon>Craniata</taxon>
        <taxon>Vertebrata</taxon>
        <taxon>Cyclostomata</taxon>
        <taxon>Hyperoartia</taxon>
        <taxon>Petromyzontiformes</taxon>
        <taxon>Petromyzontidae</taxon>
        <taxon>Petromyzon</taxon>
    </lineage>
</organism>
<evidence type="ECO:0000256" key="4">
    <source>
        <dbReference type="ARBA" id="ARBA00022691"/>
    </source>
</evidence>
<proteinExistence type="predicted"/>